<evidence type="ECO:0000313" key="2">
    <source>
        <dbReference type="EMBL" id="GAP86582.1"/>
    </source>
</evidence>
<evidence type="ECO:0000313" key="3">
    <source>
        <dbReference type="Proteomes" id="UP000054516"/>
    </source>
</evidence>
<dbReference type="GO" id="GO:0016787">
    <property type="term" value="F:hydrolase activity"/>
    <property type="evidence" value="ECO:0007669"/>
    <property type="project" value="UniProtKB-KW"/>
</dbReference>
<gene>
    <name evidence="2" type="ORF">SAMD00023353_2001640</name>
</gene>
<feature type="region of interest" description="Disordered" evidence="1">
    <location>
        <begin position="1"/>
        <end position="88"/>
    </location>
</feature>
<feature type="compositionally biased region" description="Polar residues" evidence="1">
    <location>
        <begin position="11"/>
        <end position="63"/>
    </location>
</feature>
<feature type="region of interest" description="Disordered" evidence="1">
    <location>
        <begin position="322"/>
        <end position="348"/>
    </location>
</feature>
<keyword evidence="3" id="KW-1185">Reference proteome</keyword>
<evidence type="ECO:0000256" key="1">
    <source>
        <dbReference type="SAM" id="MobiDB-lite"/>
    </source>
</evidence>
<sequence>MMEPKGIESLAPSTAEYSLQQLRSSHASQPPQLRQSYSGPTQQSTPTRQYTTVGSVYNPQTQPLQPPIRRGRNSKPLFPYRSEPAIGPSQLQYTPLQQNSDRAISPARFDSNSVTSAATIARQEIQTLPSFPAFRNTHTSSNVPQSLASPTYGMANMAQYLGDQTANSIDAFTSDLAGRDNSSVYAKTDTTSDHESDSTDTKPISAMGFNSLTNLASYPNPMQRAAQKVLASHRPHPAPTTGPRVSCGQTNPNSADAELSMSPSDTTMYMPTVPHGAPAPLTAGPPGVRQFRPTTFDQDILQRVRDFDDEDPMINPYHARLHSTQHHTAPSCTSESSSSTLTEDDSQDANPYVVDTLSIEEAHQFYPRGLPLNFNINTVAVSRHWDLERLEGATPYPSTYAAQDEEFWAKRTRHIDDHFYSGLNRLNKSFDTAVSEHKHRCVTHLVGRPYREPSNKWSRVIKREITVRDASLLSTSEKYEFSFIHLFNYFPLFSARCFN</sequence>
<dbReference type="STRING" id="77044.A0A1W2TEW4"/>
<reference evidence="2" key="1">
    <citation type="submission" date="2016-03" db="EMBL/GenBank/DDBJ databases">
        <title>Draft genome sequence of Rosellinia necatrix.</title>
        <authorList>
            <person name="Kanematsu S."/>
        </authorList>
    </citation>
    <scope>NUCLEOTIDE SEQUENCE [LARGE SCALE GENOMIC DNA]</scope>
    <source>
        <strain evidence="2">W97</strain>
    </source>
</reference>
<dbReference type="OrthoDB" id="4588713at2759"/>
<name>A0A1W2TEW4_ROSNE</name>
<feature type="compositionally biased region" description="Basic and acidic residues" evidence="1">
    <location>
        <begin position="190"/>
        <end position="200"/>
    </location>
</feature>
<dbReference type="AlphaFoldDB" id="A0A1W2TEW4"/>
<feature type="region of interest" description="Disordered" evidence="1">
    <location>
        <begin position="233"/>
        <end position="259"/>
    </location>
</feature>
<feature type="region of interest" description="Disordered" evidence="1">
    <location>
        <begin position="185"/>
        <end position="205"/>
    </location>
</feature>
<protein>
    <submittedName>
        <fullName evidence="2">Putative pyrimidine-specific ribonucleoside hydrolase</fullName>
    </submittedName>
</protein>
<dbReference type="Proteomes" id="UP000054516">
    <property type="component" value="Unassembled WGS sequence"/>
</dbReference>
<proteinExistence type="predicted"/>
<accession>A0A1W2TEW4</accession>
<dbReference type="EMBL" id="DF977465">
    <property type="protein sequence ID" value="GAP86582.1"/>
    <property type="molecule type" value="Genomic_DNA"/>
</dbReference>
<keyword evidence="2" id="KW-0378">Hydrolase</keyword>
<organism evidence="2">
    <name type="scientific">Rosellinia necatrix</name>
    <name type="common">White root-rot fungus</name>
    <dbReference type="NCBI Taxonomy" id="77044"/>
    <lineage>
        <taxon>Eukaryota</taxon>
        <taxon>Fungi</taxon>
        <taxon>Dikarya</taxon>
        <taxon>Ascomycota</taxon>
        <taxon>Pezizomycotina</taxon>
        <taxon>Sordariomycetes</taxon>
        <taxon>Xylariomycetidae</taxon>
        <taxon>Xylariales</taxon>
        <taxon>Xylariaceae</taxon>
        <taxon>Rosellinia</taxon>
    </lineage>
</organism>
<feature type="compositionally biased region" description="Low complexity" evidence="1">
    <location>
        <begin position="331"/>
        <end position="341"/>
    </location>
</feature>